<dbReference type="CDD" id="cd08517">
    <property type="entry name" value="PBP2_NikA_DppA_OppA_like_13"/>
    <property type="match status" value="1"/>
</dbReference>
<evidence type="ECO:0000313" key="4">
    <source>
        <dbReference type="EMBL" id="ASJ74211.1"/>
    </source>
</evidence>
<protein>
    <submittedName>
        <fullName evidence="4">Periplasmic dipeptide transport protein</fullName>
    </submittedName>
</protein>
<dbReference type="PIRSF" id="PIRSF002741">
    <property type="entry name" value="MppA"/>
    <property type="match status" value="1"/>
</dbReference>
<dbReference type="InterPro" id="IPR039424">
    <property type="entry name" value="SBP_5"/>
</dbReference>
<keyword evidence="2" id="KW-0732">Signal</keyword>
<comment type="similarity">
    <text evidence="1">Belongs to the bacterial solute-binding protein 5 family.</text>
</comment>
<evidence type="ECO:0000256" key="2">
    <source>
        <dbReference type="ARBA" id="ARBA00022729"/>
    </source>
</evidence>
<dbReference type="Proteomes" id="UP000250079">
    <property type="component" value="Chromosome"/>
</dbReference>
<dbReference type="GO" id="GO:0030288">
    <property type="term" value="C:outer membrane-bounded periplasmic space"/>
    <property type="evidence" value="ECO:0007669"/>
    <property type="project" value="UniProtKB-ARBA"/>
</dbReference>
<dbReference type="AlphaFoldDB" id="A0A2Z2NVY7"/>
<dbReference type="GO" id="GO:0043190">
    <property type="term" value="C:ATP-binding cassette (ABC) transporter complex"/>
    <property type="evidence" value="ECO:0007669"/>
    <property type="project" value="InterPro"/>
</dbReference>
<name>A0A2Z2NVY7_9GAMM</name>
<keyword evidence="5" id="KW-1185">Reference proteome</keyword>
<dbReference type="Gene3D" id="3.10.105.10">
    <property type="entry name" value="Dipeptide-binding Protein, Domain 3"/>
    <property type="match status" value="1"/>
</dbReference>
<dbReference type="GO" id="GO:0015833">
    <property type="term" value="P:peptide transport"/>
    <property type="evidence" value="ECO:0007669"/>
    <property type="project" value="TreeGrafter"/>
</dbReference>
<dbReference type="PANTHER" id="PTHR30290">
    <property type="entry name" value="PERIPLASMIC BINDING COMPONENT OF ABC TRANSPORTER"/>
    <property type="match status" value="1"/>
</dbReference>
<gene>
    <name evidence="4" type="primary">dppA_2</name>
    <name evidence="4" type="ORF">IMCC3135_20670</name>
</gene>
<sequence>MVFGLVCDSTLVVGVVIVNRRKTLVKYSIGKTVLLSLGLLCSGASIAETPQSGGTLNAVVQPEPPGLMLGILQNGPTQNVAGQIYEGLLRYDENLDAMPSLAKEWSISDDGLTYTFHLEEGVKWHDGEPFTSADVVFSIDVFLPETNTRLRNNMQRLESITAPDDNTVVFKLSAPFGPFLGVFEAGSAPIIPKHIYEGTDFKNNPANNTPIGTGPFKFDKWEKGSYIHLVKNEEYYLEGKPYLDDIYYHIIPDAASRSIAYETGKVDLLPGGSIENFDVERLLAMDNTCSSDKGWEFFGPLSWLWMNNASGPLADVRIRQAVSLAIDREFALNALWNGVGKVASGPVSSSTRFYDSNLPELAYDPDKARQLLKDAGYDGETLRLLPLPYGETWQRWAEAVKQNLSEVGINVELIATDAGGWNQKLAERDYDLAFTYLYQYGDPDLGVSRTYISTNAEPGSPWNNVSGYINEEVDALFAEASAAGDAEQRQELYSKVQAKLVEEAPVAWLLELSFPTIYRCSVQNPINTATGVNDGMRDAWIKQ</sequence>
<dbReference type="Pfam" id="PF00496">
    <property type="entry name" value="SBP_bac_5"/>
    <property type="match status" value="1"/>
</dbReference>
<dbReference type="SUPFAM" id="SSF53850">
    <property type="entry name" value="Periplasmic binding protein-like II"/>
    <property type="match status" value="1"/>
</dbReference>
<dbReference type="PANTHER" id="PTHR30290:SF38">
    <property type="entry name" value="D,D-DIPEPTIDE-BINDING PERIPLASMIC PROTEIN DDPA-RELATED"/>
    <property type="match status" value="1"/>
</dbReference>
<dbReference type="KEGG" id="gai:IMCC3135_20670"/>
<dbReference type="GO" id="GO:1904680">
    <property type="term" value="F:peptide transmembrane transporter activity"/>
    <property type="evidence" value="ECO:0007669"/>
    <property type="project" value="TreeGrafter"/>
</dbReference>
<reference evidence="4 5" key="1">
    <citation type="submission" date="2016-12" db="EMBL/GenBank/DDBJ databases">
        <authorList>
            <person name="Song W.-J."/>
            <person name="Kurnit D.M."/>
        </authorList>
    </citation>
    <scope>NUCLEOTIDE SEQUENCE [LARGE SCALE GENOMIC DNA]</scope>
    <source>
        <strain evidence="4 5">IMCC3135</strain>
    </source>
</reference>
<dbReference type="InterPro" id="IPR000914">
    <property type="entry name" value="SBP_5_dom"/>
</dbReference>
<proteinExistence type="inferred from homology"/>
<dbReference type="OrthoDB" id="9801912at2"/>
<dbReference type="EMBL" id="CP018632">
    <property type="protein sequence ID" value="ASJ74211.1"/>
    <property type="molecule type" value="Genomic_DNA"/>
</dbReference>
<organism evidence="4 5">
    <name type="scientific">Granulosicoccus antarcticus IMCC3135</name>
    <dbReference type="NCBI Taxonomy" id="1192854"/>
    <lineage>
        <taxon>Bacteria</taxon>
        <taxon>Pseudomonadati</taxon>
        <taxon>Pseudomonadota</taxon>
        <taxon>Gammaproteobacteria</taxon>
        <taxon>Chromatiales</taxon>
        <taxon>Granulosicoccaceae</taxon>
        <taxon>Granulosicoccus</taxon>
    </lineage>
</organism>
<evidence type="ECO:0000313" key="5">
    <source>
        <dbReference type="Proteomes" id="UP000250079"/>
    </source>
</evidence>
<evidence type="ECO:0000256" key="1">
    <source>
        <dbReference type="ARBA" id="ARBA00005695"/>
    </source>
</evidence>
<accession>A0A2Z2NVY7</accession>
<feature type="domain" description="Solute-binding protein family 5" evidence="3">
    <location>
        <begin position="98"/>
        <end position="455"/>
    </location>
</feature>
<evidence type="ECO:0000259" key="3">
    <source>
        <dbReference type="Pfam" id="PF00496"/>
    </source>
</evidence>
<dbReference type="Gene3D" id="3.40.190.10">
    <property type="entry name" value="Periplasmic binding protein-like II"/>
    <property type="match status" value="1"/>
</dbReference>
<dbReference type="InterPro" id="IPR030678">
    <property type="entry name" value="Peptide/Ni-bd"/>
</dbReference>